<name>A0ABW0ZBS2_9ACTN</name>
<dbReference type="EMBL" id="JBHSPB010000030">
    <property type="protein sequence ID" value="MFC5724569.1"/>
    <property type="molecule type" value="Genomic_DNA"/>
</dbReference>
<dbReference type="RefSeq" id="WP_390321031.1">
    <property type="nucleotide sequence ID" value="NZ_JBHSPB010000030.1"/>
</dbReference>
<accession>A0ABW0ZBS2</accession>
<dbReference type="Proteomes" id="UP001596083">
    <property type="component" value="Unassembled WGS sequence"/>
</dbReference>
<keyword evidence="2" id="KW-1185">Reference proteome</keyword>
<sequence length="165" mass="18158">MSPERCNGDDFGSTGEQARKARLFLDAYGCSERERTDAVELVPDRLRWLVTLMQETAAKGDPNFIRHIEEGHMDLYLRDIAYVESQRAAWRRLVIGSLPAWTPEGTDTVSQGPVFLAGPKGERTGPPHPQAGLSRVGLLRKADEAVGLHRIVLGLLEAGGPAGRW</sequence>
<gene>
    <name evidence="1" type="ORF">ACFP1Z_30890</name>
</gene>
<comment type="caution">
    <text evidence="1">The sequence shown here is derived from an EMBL/GenBank/DDBJ whole genome shotgun (WGS) entry which is preliminary data.</text>
</comment>
<evidence type="ECO:0000313" key="1">
    <source>
        <dbReference type="EMBL" id="MFC5724569.1"/>
    </source>
</evidence>
<organism evidence="1 2">
    <name type="scientific">Streptomyces gamaensis</name>
    <dbReference type="NCBI Taxonomy" id="1763542"/>
    <lineage>
        <taxon>Bacteria</taxon>
        <taxon>Bacillati</taxon>
        <taxon>Actinomycetota</taxon>
        <taxon>Actinomycetes</taxon>
        <taxon>Kitasatosporales</taxon>
        <taxon>Streptomycetaceae</taxon>
        <taxon>Streptomyces</taxon>
    </lineage>
</organism>
<protein>
    <submittedName>
        <fullName evidence="1">Uncharacterized protein</fullName>
    </submittedName>
</protein>
<proteinExistence type="predicted"/>
<reference evidence="2" key="1">
    <citation type="journal article" date="2019" name="Int. J. Syst. Evol. Microbiol.">
        <title>The Global Catalogue of Microorganisms (GCM) 10K type strain sequencing project: providing services to taxonomists for standard genome sequencing and annotation.</title>
        <authorList>
            <consortium name="The Broad Institute Genomics Platform"/>
            <consortium name="The Broad Institute Genome Sequencing Center for Infectious Disease"/>
            <person name="Wu L."/>
            <person name="Ma J."/>
        </authorList>
    </citation>
    <scope>NUCLEOTIDE SEQUENCE [LARGE SCALE GENOMIC DNA]</scope>
    <source>
        <strain evidence="2">CGMCC 4.7304</strain>
    </source>
</reference>
<evidence type="ECO:0000313" key="2">
    <source>
        <dbReference type="Proteomes" id="UP001596083"/>
    </source>
</evidence>